<comment type="caution">
    <text evidence="3">The sequence shown here is derived from an EMBL/GenBank/DDBJ whole genome shotgun (WGS) entry which is preliminary data.</text>
</comment>
<protein>
    <submittedName>
        <fullName evidence="3">Protein-disulfide reductase DsbD domain-containing protein</fullName>
    </submittedName>
</protein>
<evidence type="ECO:0000313" key="3">
    <source>
        <dbReference type="EMBL" id="MFD2872690.1"/>
    </source>
</evidence>
<keyword evidence="1" id="KW-0732">Signal</keyword>
<feature type="domain" description="Thiol:disulfide interchange protein DsbD N-terminal" evidence="2">
    <location>
        <begin position="35"/>
        <end position="141"/>
    </location>
</feature>
<name>A0ABW5YCJ2_9SPHI</name>
<dbReference type="Pfam" id="PF11412">
    <property type="entry name" value="DsbD_N"/>
    <property type="match status" value="1"/>
</dbReference>
<organism evidence="3 4">
    <name type="scientific">Mucilaginibacter ximonensis</name>
    <dbReference type="NCBI Taxonomy" id="538021"/>
    <lineage>
        <taxon>Bacteria</taxon>
        <taxon>Pseudomonadati</taxon>
        <taxon>Bacteroidota</taxon>
        <taxon>Sphingobacteriia</taxon>
        <taxon>Sphingobacteriales</taxon>
        <taxon>Sphingobacteriaceae</taxon>
        <taxon>Mucilaginibacter</taxon>
    </lineage>
</organism>
<dbReference type="RefSeq" id="WP_377184625.1">
    <property type="nucleotide sequence ID" value="NZ_JBHUPD010000002.1"/>
</dbReference>
<gene>
    <name evidence="3" type="ORF">ACFS5N_09440</name>
</gene>
<evidence type="ECO:0000313" key="4">
    <source>
        <dbReference type="Proteomes" id="UP001597557"/>
    </source>
</evidence>
<feature type="chain" id="PRO_5046441054" evidence="1">
    <location>
        <begin position="20"/>
        <end position="150"/>
    </location>
</feature>
<proteinExistence type="predicted"/>
<dbReference type="InterPro" id="IPR028250">
    <property type="entry name" value="DsbDN"/>
</dbReference>
<dbReference type="Proteomes" id="UP001597557">
    <property type="component" value="Unassembled WGS sequence"/>
</dbReference>
<reference evidence="4" key="1">
    <citation type="journal article" date="2019" name="Int. J. Syst. Evol. Microbiol.">
        <title>The Global Catalogue of Microorganisms (GCM) 10K type strain sequencing project: providing services to taxonomists for standard genome sequencing and annotation.</title>
        <authorList>
            <consortium name="The Broad Institute Genomics Platform"/>
            <consortium name="The Broad Institute Genome Sequencing Center for Infectious Disease"/>
            <person name="Wu L."/>
            <person name="Ma J."/>
        </authorList>
    </citation>
    <scope>NUCLEOTIDE SEQUENCE [LARGE SCALE GENOMIC DNA]</scope>
    <source>
        <strain evidence="4">KCTC 22437</strain>
    </source>
</reference>
<dbReference type="EMBL" id="JBHUPD010000002">
    <property type="protein sequence ID" value="MFD2872690.1"/>
    <property type="molecule type" value="Genomic_DNA"/>
</dbReference>
<accession>A0ABW5YCJ2</accession>
<sequence length="150" mass="16681">MKKALAISAALFLSIGAYAQIVNPVKWAYAAKKTGPTEVTVFLKATMDDGWHIYSQHVKDGGPIKTSFTFAKSKDYTPVGPTVEPKAVTHYDKNFKMEVGFFDREVIFQQKIKLKLAKVAAVTGTLEYMTCNDLKCRQPEDVNFSIPLGK</sequence>
<evidence type="ECO:0000256" key="1">
    <source>
        <dbReference type="SAM" id="SignalP"/>
    </source>
</evidence>
<feature type="signal peptide" evidence="1">
    <location>
        <begin position="1"/>
        <end position="19"/>
    </location>
</feature>
<dbReference type="Gene3D" id="2.60.40.1250">
    <property type="entry name" value="Thiol:disulfide interchange protein DsbD, N-terminal domain"/>
    <property type="match status" value="1"/>
</dbReference>
<dbReference type="PANTHER" id="PTHR32234">
    <property type="entry name" value="THIOL:DISULFIDE INTERCHANGE PROTEIN DSBD"/>
    <property type="match status" value="1"/>
</dbReference>
<evidence type="ECO:0000259" key="2">
    <source>
        <dbReference type="Pfam" id="PF11412"/>
    </source>
</evidence>
<dbReference type="PANTHER" id="PTHR32234:SF0">
    <property type="entry name" value="THIOL:DISULFIDE INTERCHANGE PROTEIN DSBD"/>
    <property type="match status" value="1"/>
</dbReference>
<dbReference type="InterPro" id="IPR036929">
    <property type="entry name" value="DsbDN_sf"/>
</dbReference>
<keyword evidence="4" id="KW-1185">Reference proteome</keyword>